<dbReference type="RefSeq" id="WP_130990438.1">
    <property type="nucleotide sequence ID" value="NZ_SISK01000003.1"/>
</dbReference>
<name>A0A4Q9G296_9RHOB</name>
<protein>
    <recommendedName>
        <fullName evidence="3">ATP-grasp domain-containing protein</fullName>
    </recommendedName>
</protein>
<comment type="caution">
    <text evidence="1">The sequence shown here is derived from an EMBL/GenBank/DDBJ whole genome shotgun (WGS) entry which is preliminary data.</text>
</comment>
<dbReference type="EMBL" id="SISK01000003">
    <property type="protein sequence ID" value="TBN41979.1"/>
    <property type="molecule type" value="Genomic_DNA"/>
</dbReference>
<dbReference type="OrthoDB" id="27019at2"/>
<proteinExistence type="predicted"/>
<sequence length="299" mass="32065">MSVMHLVLGYPNDSCCTAVAARFEALGLSVCRLDAAFAEPARFSLDIDATGRATATLALAEDRVEQVESVLVRSSGAIDPAGWDAADHAYMQAETQAAALAWLAALDCPVVNGANAELWYRPRKPLLYWRSLLNACGIRVPDILITSNAADLQRFRAKLEAAGVPGAICRSLARHEDWLVGLDDWTGVAALQRYAPVCLAEPHATVTLLCIVGNTVIWDAEPLPAASALSEKLVQFARCANLGFVEIAVAEVRTGLAVVHVDPVPMLEHFSSAASIRIVDALTDLLAGQAHERRKEMVS</sequence>
<organism evidence="1 2">
    <name type="scientific">Paracoccus subflavus</name>
    <dbReference type="NCBI Taxonomy" id="2528244"/>
    <lineage>
        <taxon>Bacteria</taxon>
        <taxon>Pseudomonadati</taxon>
        <taxon>Pseudomonadota</taxon>
        <taxon>Alphaproteobacteria</taxon>
        <taxon>Rhodobacterales</taxon>
        <taxon>Paracoccaceae</taxon>
        <taxon>Paracoccus</taxon>
    </lineage>
</organism>
<evidence type="ECO:0008006" key="3">
    <source>
        <dbReference type="Google" id="ProtNLM"/>
    </source>
</evidence>
<gene>
    <name evidence="1" type="ORF">EYE42_06160</name>
</gene>
<dbReference type="Proteomes" id="UP000293520">
    <property type="component" value="Unassembled WGS sequence"/>
</dbReference>
<dbReference type="AlphaFoldDB" id="A0A4Q9G296"/>
<evidence type="ECO:0000313" key="2">
    <source>
        <dbReference type="Proteomes" id="UP000293520"/>
    </source>
</evidence>
<evidence type="ECO:0000313" key="1">
    <source>
        <dbReference type="EMBL" id="TBN41979.1"/>
    </source>
</evidence>
<keyword evidence="2" id="KW-1185">Reference proteome</keyword>
<reference evidence="1 2" key="1">
    <citation type="submission" date="2019-02" db="EMBL/GenBank/DDBJ databases">
        <title>Paracoccus subflavus sp. nov., isolated from marine sediment of the Pacific Ocean.</title>
        <authorList>
            <person name="Zhang G."/>
        </authorList>
    </citation>
    <scope>NUCLEOTIDE SEQUENCE [LARGE SCALE GENOMIC DNA]</scope>
    <source>
        <strain evidence="1 2">GY0581</strain>
    </source>
</reference>
<accession>A0A4Q9G296</accession>